<gene>
    <name evidence="2" type="ORF">P9B03_10530</name>
</gene>
<evidence type="ECO:0000259" key="1">
    <source>
        <dbReference type="Pfam" id="PF08279"/>
    </source>
</evidence>
<sequence>MITIALIGSTSFCQKVRALAALDSSYHLECYEYKDPAEAPQLVKTIERCDVLMFSGSLPYDFSKQQLEQLQIPVVYLRQDVQALAITLLKAVQLGYSLMRVSLDYRHEEEWQSLCNDLHHPPTMQTFCLQSAQPSQPVLAFHRKALDSGQIDLAITSIHAVYDQLCEEGYPVIRIIDTDNDILHTLAKAKEQALLVKAEAAQIAVGLIRGQHCSQEELAEFAQLMGATLTKREHGIAIYSTVGKVKSVIAHPLFKKWHNALHEDVRIAFGSGRSMETAYNNALVASSFPQTKKFYFMDAKQTLHGPYPIVEQQLTHSIEHPQLVTIAQRVHLSTQNMSRIFAYAALQHNEPFTAAQLAQFLQVTRRTAERMLKKLHDANYITIIGEQSVHRKGRPSALYRFKLPTLTK</sequence>
<dbReference type="Proteomes" id="UP001344888">
    <property type="component" value="Unassembled WGS sequence"/>
</dbReference>
<organism evidence="2 3">
    <name type="scientific">Metasolibacillus meyeri</name>
    <dbReference type="NCBI Taxonomy" id="1071052"/>
    <lineage>
        <taxon>Bacteria</taxon>
        <taxon>Bacillati</taxon>
        <taxon>Bacillota</taxon>
        <taxon>Bacilli</taxon>
        <taxon>Bacillales</taxon>
        <taxon>Caryophanaceae</taxon>
        <taxon>Metasolibacillus</taxon>
    </lineage>
</organism>
<proteinExistence type="predicted"/>
<dbReference type="InterPro" id="IPR036388">
    <property type="entry name" value="WH-like_DNA-bd_sf"/>
</dbReference>
<dbReference type="EMBL" id="JARSFG010000015">
    <property type="protein sequence ID" value="MEC1178921.1"/>
    <property type="molecule type" value="Genomic_DNA"/>
</dbReference>
<feature type="domain" description="Helix-turn-helix type 11" evidence="1">
    <location>
        <begin position="346"/>
        <end position="388"/>
    </location>
</feature>
<dbReference type="Pfam" id="PF08279">
    <property type="entry name" value="HTH_11"/>
    <property type="match status" value="1"/>
</dbReference>
<keyword evidence="3" id="KW-1185">Reference proteome</keyword>
<evidence type="ECO:0000313" key="3">
    <source>
        <dbReference type="Proteomes" id="UP001344888"/>
    </source>
</evidence>
<dbReference type="AlphaFoldDB" id="A0AAW9NUT7"/>
<accession>A0AAW9NUT7</accession>
<dbReference type="Gene3D" id="1.10.10.10">
    <property type="entry name" value="Winged helix-like DNA-binding domain superfamily/Winged helix DNA-binding domain"/>
    <property type="match status" value="1"/>
</dbReference>
<dbReference type="InterPro" id="IPR013196">
    <property type="entry name" value="HTH_11"/>
</dbReference>
<protein>
    <submittedName>
        <fullName evidence="2">HTH domain-containing protein</fullName>
    </submittedName>
</protein>
<dbReference type="RefSeq" id="WP_326123405.1">
    <property type="nucleotide sequence ID" value="NZ_JARSFG010000015.1"/>
</dbReference>
<evidence type="ECO:0000313" key="2">
    <source>
        <dbReference type="EMBL" id="MEC1178921.1"/>
    </source>
</evidence>
<dbReference type="InterPro" id="IPR036390">
    <property type="entry name" value="WH_DNA-bd_sf"/>
</dbReference>
<reference evidence="2 3" key="1">
    <citation type="submission" date="2023-03" db="EMBL/GenBank/DDBJ databases">
        <title>Bacillus Genome Sequencing.</title>
        <authorList>
            <person name="Dunlap C."/>
        </authorList>
    </citation>
    <scope>NUCLEOTIDE SEQUENCE [LARGE SCALE GENOMIC DNA]</scope>
    <source>
        <strain evidence="2 3">B-59205</strain>
    </source>
</reference>
<comment type="caution">
    <text evidence="2">The sequence shown here is derived from an EMBL/GenBank/DDBJ whole genome shotgun (WGS) entry which is preliminary data.</text>
</comment>
<dbReference type="SUPFAM" id="SSF46785">
    <property type="entry name" value="Winged helix' DNA-binding domain"/>
    <property type="match status" value="1"/>
</dbReference>
<name>A0AAW9NUT7_9BACL</name>